<gene>
    <name evidence="2" type="ORF">Ari01nite_33570</name>
</gene>
<proteinExistence type="predicted"/>
<name>A0A919JZ06_9ACTN</name>
<accession>A0A919JZ06</accession>
<dbReference type="InterPro" id="IPR000157">
    <property type="entry name" value="TIR_dom"/>
</dbReference>
<dbReference type="Proteomes" id="UP000636960">
    <property type="component" value="Unassembled WGS sequence"/>
</dbReference>
<evidence type="ECO:0000313" key="2">
    <source>
        <dbReference type="EMBL" id="GIE95892.1"/>
    </source>
</evidence>
<dbReference type="SUPFAM" id="SSF52200">
    <property type="entry name" value="Toll/Interleukin receptor TIR domain"/>
    <property type="match status" value="1"/>
</dbReference>
<dbReference type="InterPro" id="IPR035897">
    <property type="entry name" value="Toll_tir_struct_dom_sf"/>
</dbReference>
<reference evidence="2" key="1">
    <citation type="submission" date="2021-01" db="EMBL/GenBank/DDBJ databases">
        <title>Whole genome shotgun sequence of Actinoplanes rishiriensis NBRC 108556.</title>
        <authorList>
            <person name="Komaki H."/>
            <person name="Tamura T."/>
        </authorList>
    </citation>
    <scope>NUCLEOTIDE SEQUENCE</scope>
    <source>
        <strain evidence="2">NBRC 108556</strain>
    </source>
</reference>
<dbReference type="Pfam" id="PF13365">
    <property type="entry name" value="Trypsin_2"/>
    <property type="match status" value="1"/>
</dbReference>
<keyword evidence="3" id="KW-1185">Reference proteome</keyword>
<dbReference type="EMBL" id="BOMV01000038">
    <property type="protein sequence ID" value="GIE95892.1"/>
    <property type="molecule type" value="Genomic_DNA"/>
</dbReference>
<dbReference type="Gene3D" id="3.40.50.10140">
    <property type="entry name" value="Toll/interleukin-1 receptor homology (TIR) domain"/>
    <property type="match status" value="1"/>
</dbReference>
<feature type="domain" description="TIR" evidence="1">
    <location>
        <begin position="196"/>
        <end position="299"/>
    </location>
</feature>
<organism evidence="2 3">
    <name type="scientific">Paractinoplanes rishiriensis</name>
    <dbReference type="NCBI Taxonomy" id="1050105"/>
    <lineage>
        <taxon>Bacteria</taxon>
        <taxon>Bacillati</taxon>
        <taxon>Actinomycetota</taxon>
        <taxon>Actinomycetes</taxon>
        <taxon>Micromonosporales</taxon>
        <taxon>Micromonosporaceae</taxon>
        <taxon>Paractinoplanes</taxon>
    </lineage>
</organism>
<sequence length="447" mass="48756">MKRPKASPREYVGQVLGSDGRMVGSCFLTGPATVLTAAHVLHAAHAHRIGDDVTIAFPGIEPLRTAAVVRAVDEKRDLAALESWVSLPATAPELASADLSAEPALLTLYSFLQGRKLRKVDMHYRGKQTELSATRALPSLTSGAPVVRNVDGLVVGMLLGVRKDEKLHNAWSDDLRQFLSQNERRSTKNATRGGEIFVSHGTDETLAAQTLSEMLERYLGPGSVSTAAQIRVGERWHDQLVRMVDRASTVLIVIGPQWRLSPWIEAELRDVLARTVQVIPVLWGGARLPSPKSLPADLRRLLAFQAAEVELESLADDVYRLASQIREIAPVRLPALEPKDEISTDDAHSDLELISDGADSRGLPLISLRGAGGRAGYPAFQFDDNRRPIDLVLRINEMLGAEEDPEGVLDWWLGPNVWLNAPPVALLSRDDEARLLAAARAALPGED</sequence>
<evidence type="ECO:0000259" key="1">
    <source>
        <dbReference type="Pfam" id="PF13676"/>
    </source>
</evidence>
<protein>
    <recommendedName>
        <fullName evidence="1">TIR domain-containing protein</fullName>
    </recommendedName>
</protein>
<comment type="caution">
    <text evidence="2">The sequence shown here is derived from an EMBL/GenBank/DDBJ whole genome shotgun (WGS) entry which is preliminary data.</text>
</comment>
<dbReference type="Pfam" id="PF13676">
    <property type="entry name" value="TIR_2"/>
    <property type="match status" value="1"/>
</dbReference>
<dbReference type="InterPro" id="IPR009003">
    <property type="entry name" value="Peptidase_S1_PA"/>
</dbReference>
<dbReference type="AlphaFoldDB" id="A0A919JZ06"/>
<evidence type="ECO:0000313" key="3">
    <source>
        <dbReference type="Proteomes" id="UP000636960"/>
    </source>
</evidence>
<dbReference type="RefSeq" id="WP_203782183.1">
    <property type="nucleotide sequence ID" value="NZ_BOMV01000038.1"/>
</dbReference>
<dbReference type="SUPFAM" id="SSF50494">
    <property type="entry name" value="Trypsin-like serine proteases"/>
    <property type="match status" value="1"/>
</dbReference>
<dbReference type="GO" id="GO:0007165">
    <property type="term" value="P:signal transduction"/>
    <property type="evidence" value="ECO:0007669"/>
    <property type="project" value="InterPro"/>
</dbReference>